<gene>
    <name evidence="4" type="ORF">ACFOYY_14160</name>
</gene>
<accession>A0ABV8F1R9</accession>
<keyword evidence="1" id="KW-0479">Metal-binding</keyword>
<evidence type="ECO:0000256" key="2">
    <source>
        <dbReference type="SAM" id="MobiDB-lite"/>
    </source>
</evidence>
<comment type="similarity">
    <text evidence="1">Belongs to the ClpX chaperone family.</text>
</comment>
<evidence type="ECO:0000259" key="3">
    <source>
        <dbReference type="PROSITE" id="PS51902"/>
    </source>
</evidence>
<keyword evidence="1" id="KW-0862">Zinc</keyword>
<evidence type="ECO:0000313" key="4">
    <source>
        <dbReference type="EMBL" id="MFC3981277.1"/>
    </source>
</evidence>
<protein>
    <submittedName>
        <fullName evidence="4">ClpX C4-type zinc finger protein</fullName>
    </submittedName>
</protein>
<keyword evidence="5" id="KW-1185">Reference proteome</keyword>
<dbReference type="Gene3D" id="6.20.220.10">
    <property type="entry name" value="ClpX chaperone, C4-type zinc finger domain"/>
    <property type="match status" value="1"/>
</dbReference>
<organism evidence="4 5">
    <name type="scientific">Streptosporangium jomthongense</name>
    <dbReference type="NCBI Taxonomy" id="1193683"/>
    <lineage>
        <taxon>Bacteria</taxon>
        <taxon>Bacillati</taxon>
        <taxon>Actinomycetota</taxon>
        <taxon>Actinomycetes</taxon>
        <taxon>Streptosporangiales</taxon>
        <taxon>Streptosporangiaceae</taxon>
        <taxon>Streptosporangium</taxon>
    </lineage>
</organism>
<feature type="binding site" evidence="1">
    <location>
        <position position="38"/>
    </location>
    <ligand>
        <name>Zn(2+)</name>
        <dbReference type="ChEBI" id="CHEBI:29105"/>
    </ligand>
</feature>
<dbReference type="RefSeq" id="WP_386189996.1">
    <property type="nucleotide sequence ID" value="NZ_JBHSBC010000012.1"/>
</dbReference>
<reference evidence="5" key="1">
    <citation type="journal article" date="2019" name="Int. J. Syst. Evol. Microbiol.">
        <title>The Global Catalogue of Microorganisms (GCM) 10K type strain sequencing project: providing services to taxonomists for standard genome sequencing and annotation.</title>
        <authorList>
            <consortium name="The Broad Institute Genomics Platform"/>
            <consortium name="The Broad Institute Genome Sequencing Center for Infectious Disease"/>
            <person name="Wu L."/>
            <person name="Ma J."/>
        </authorList>
    </citation>
    <scope>NUCLEOTIDE SEQUENCE [LARGE SCALE GENOMIC DNA]</scope>
    <source>
        <strain evidence="5">TBRC 7912</strain>
    </source>
</reference>
<evidence type="ECO:0000313" key="5">
    <source>
        <dbReference type="Proteomes" id="UP001595698"/>
    </source>
</evidence>
<dbReference type="PROSITE" id="PS51902">
    <property type="entry name" value="CLPX_ZB"/>
    <property type="match status" value="1"/>
</dbReference>
<name>A0ABV8F1R9_9ACTN</name>
<feature type="binding site" evidence="1">
    <location>
        <position position="16"/>
    </location>
    <ligand>
        <name>Zn(2+)</name>
        <dbReference type="ChEBI" id="CHEBI:29105"/>
    </ligand>
</feature>
<keyword evidence="1" id="KW-0143">Chaperone</keyword>
<feature type="binding site" evidence="1">
    <location>
        <position position="13"/>
    </location>
    <ligand>
        <name>Zn(2+)</name>
        <dbReference type="ChEBI" id="CHEBI:29105"/>
    </ligand>
</feature>
<dbReference type="SMART" id="SM00994">
    <property type="entry name" value="zf-C4_ClpX"/>
    <property type="match status" value="1"/>
</dbReference>
<evidence type="ECO:0000256" key="1">
    <source>
        <dbReference type="PROSITE-ProRule" id="PRU01250"/>
    </source>
</evidence>
<dbReference type="EMBL" id="JBHSBC010000012">
    <property type="protein sequence ID" value="MFC3981277.1"/>
    <property type="molecule type" value="Genomic_DNA"/>
</dbReference>
<proteinExistence type="inferred from homology"/>
<dbReference type="Pfam" id="PF06689">
    <property type="entry name" value="zf-C4_ClpX"/>
    <property type="match status" value="1"/>
</dbReference>
<dbReference type="SUPFAM" id="SSF57716">
    <property type="entry name" value="Glucocorticoid receptor-like (DNA-binding domain)"/>
    <property type="match status" value="1"/>
</dbReference>
<feature type="region of interest" description="Disordered" evidence="2">
    <location>
        <begin position="51"/>
        <end position="75"/>
    </location>
</feature>
<dbReference type="InterPro" id="IPR010603">
    <property type="entry name" value="Znf_CppX_C4"/>
</dbReference>
<feature type="domain" description="ClpX-type ZB" evidence="3">
    <location>
        <begin position="1"/>
        <end position="54"/>
    </location>
</feature>
<sequence>MPVTSFAEQEIHCSFCAKPKTEVEKVIAGPGVYICNECVDLCVAILAETRTSTAEQGEPEKPEEEVPGIPWPEGMTEEEILAHLPRVAAASARVEGDLRAWIERLRGRGVTWARIGAALGMTRQSAWERFSGEE</sequence>
<comment type="caution">
    <text evidence="4">The sequence shown here is derived from an EMBL/GenBank/DDBJ whole genome shotgun (WGS) entry which is preliminary data.</text>
</comment>
<dbReference type="InterPro" id="IPR059188">
    <property type="entry name" value="Znf_CLPX-like"/>
</dbReference>
<dbReference type="InterPro" id="IPR038366">
    <property type="entry name" value="Znf_CppX_C4_sf"/>
</dbReference>
<feature type="binding site" evidence="1">
    <location>
        <position position="35"/>
    </location>
    <ligand>
        <name>Zn(2+)</name>
        <dbReference type="ChEBI" id="CHEBI:29105"/>
    </ligand>
</feature>
<dbReference type="Proteomes" id="UP001595698">
    <property type="component" value="Unassembled WGS sequence"/>
</dbReference>